<gene>
    <name evidence="3" type="ORF">COB20_13380</name>
</gene>
<dbReference type="InterPro" id="IPR023631">
    <property type="entry name" value="Amidase_dom"/>
</dbReference>
<evidence type="ECO:0000313" key="4">
    <source>
        <dbReference type="Proteomes" id="UP000218767"/>
    </source>
</evidence>
<comment type="caution">
    <text evidence="3">The sequence shown here is derived from an EMBL/GenBank/DDBJ whole genome shotgun (WGS) entry which is preliminary data.</text>
</comment>
<comment type="similarity">
    <text evidence="1">Belongs to the amidase family.</text>
</comment>
<proteinExistence type="inferred from homology"/>
<dbReference type="EMBL" id="NVUL01000080">
    <property type="protein sequence ID" value="PCI75192.1"/>
    <property type="molecule type" value="Genomic_DNA"/>
</dbReference>
<feature type="domain" description="Amidase" evidence="2">
    <location>
        <begin position="28"/>
        <end position="463"/>
    </location>
</feature>
<dbReference type="Gene3D" id="3.90.1300.10">
    <property type="entry name" value="Amidase signature (AS) domain"/>
    <property type="match status" value="1"/>
</dbReference>
<sequence>MLKYSDYAKLDGIAAAEGIRKKEFTSAELTACAIDRARHINPSINAIVHESFDLALEQAKRVDSEPKLRKRSRVAGLPFLIKDLAEVKGLATTYGSALYEGYVSPQHSNIVAKYIEAGLPILGKTNTPEFGLTLTTEARSNGPCRNPWNLDYSTGGSSGGAAAAVAAGIVPVAHASDGGGSIRIPASCCGLFGMKPSRGLTVIGNTLNESWAGMSVGHVLSRSVRDSAAFLDVIKLNQVHLYPLPASPDSFYDSIHETSTGSRKLRIAVQFDHPTGETVDQDCVLAVHKAVEICESLGHHVEETAHPIDHSLAGRAMSRMINTYTYHSVAKRAEELQLSLVDCPLEASTLSMVKRGESLGAAAYVDAKNCLIAAERQLQDFYQRYDVIIQPVLSKVPPKLGWLDMDSEDLRAYGSRFTAYSGFTALANGTGQPSMSVPMHVAESSLPVGALFTAAWGGDATLLLLAAQLENAAPWQQLADGI</sequence>
<dbReference type="Proteomes" id="UP000218767">
    <property type="component" value="Unassembled WGS sequence"/>
</dbReference>
<dbReference type="AlphaFoldDB" id="A0A2A4WXL2"/>
<organism evidence="3 4">
    <name type="scientific">SAR86 cluster bacterium</name>
    <dbReference type="NCBI Taxonomy" id="2030880"/>
    <lineage>
        <taxon>Bacteria</taxon>
        <taxon>Pseudomonadati</taxon>
        <taxon>Pseudomonadota</taxon>
        <taxon>Gammaproteobacteria</taxon>
        <taxon>SAR86 cluster</taxon>
    </lineage>
</organism>
<dbReference type="Pfam" id="PF01425">
    <property type="entry name" value="Amidase"/>
    <property type="match status" value="1"/>
</dbReference>
<dbReference type="InterPro" id="IPR020556">
    <property type="entry name" value="Amidase_CS"/>
</dbReference>
<accession>A0A2A4WXL2</accession>
<dbReference type="SUPFAM" id="SSF75304">
    <property type="entry name" value="Amidase signature (AS) enzymes"/>
    <property type="match status" value="1"/>
</dbReference>
<evidence type="ECO:0000313" key="3">
    <source>
        <dbReference type="EMBL" id="PCI75192.1"/>
    </source>
</evidence>
<dbReference type="GO" id="GO:0003824">
    <property type="term" value="F:catalytic activity"/>
    <property type="evidence" value="ECO:0007669"/>
    <property type="project" value="InterPro"/>
</dbReference>
<dbReference type="InterPro" id="IPR036928">
    <property type="entry name" value="AS_sf"/>
</dbReference>
<dbReference type="InterPro" id="IPR000120">
    <property type="entry name" value="Amidase"/>
</dbReference>
<dbReference type="PANTHER" id="PTHR11895">
    <property type="entry name" value="TRANSAMIDASE"/>
    <property type="match status" value="1"/>
</dbReference>
<dbReference type="PANTHER" id="PTHR11895:SF7">
    <property type="entry name" value="GLUTAMYL-TRNA(GLN) AMIDOTRANSFERASE SUBUNIT A, MITOCHONDRIAL"/>
    <property type="match status" value="1"/>
</dbReference>
<protein>
    <submittedName>
        <fullName evidence="3">Amidase</fullName>
    </submittedName>
</protein>
<evidence type="ECO:0000256" key="1">
    <source>
        <dbReference type="ARBA" id="ARBA00009199"/>
    </source>
</evidence>
<dbReference type="PROSITE" id="PS00571">
    <property type="entry name" value="AMIDASES"/>
    <property type="match status" value="1"/>
</dbReference>
<evidence type="ECO:0000259" key="2">
    <source>
        <dbReference type="Pfam" id="PF01425"/>
    </source>
</evidence>
<name>A0A2A4WXL2_9GAMM</name>
<reference evidence="4" key="1">
    <citation type="submission" date="2017-08" db="EMBL/GenBank/DDBJ databases">
        <title>A dynamic microbial community with high functional redundancy inhabits the cold, oxic subseafloor aquifer.</title>
        <authorList>
            <person name="Tully B.J."/>
            <person name="Wheat C.G."/>
            <person name="Glazer B.T."/>
            <person name="Huber J.A."/>
        </authorList>
    </citation>
    <scope>NUCLEOTIDE SEQUENCE [LARGE SCALE GENOMIC DNA]</scope>
</reference>